<name>A0A9W6IAU2_9ACTN</name>
<evidence type="ECO:0000313" key="1">
    <source>
        <dbReference type="EMBL" id="GLK14318.1"/>
    </source>
</evidence>
<evidence type="ECO:0000313" key="2">
    <source>
        <dbReference type="Proteomes" id="UP001143474"/>
    </source>
</evidence>
<gene>
    <name evidence="1" type="ORF">GCM10017600_77300</name>
</gene>
<dbReference type="AlphaFoldDB" id="A0A9W6IAU2"/>
<reference evidence="1" key="2">
    <citation type="submission" date="2023-01" db="EMBL/GenBank/DDBJ databases">
        <authorList>
            <person name="Sun Q."/>
            <person name="Evtushenko L."/>
        </authorList>
    </citation>
    <scope>NUCLEOTIDE SEQUENCE</scope>
    <source>
        <strain evidence="1">VKM Ac-2007</strain>
    </source>
</reference>
<sequence>MSVDLATLVGEVSPYVTAAIGTYGAAVLAQAQEDAADATVGWGRKILQRVFGITSADEEAPETVAELAGDPENADLQAALRVRIRRILAGDPELAAEVAQMVERARGQAAVGQGQVIAYATGNAQQANLAQGSMNVSFGARHDR</sequence>
<protein>
    <submittedName>
        <fullName evidence="1">Uncharacterized protein</fullName>
    </submittedName>
</protein>
<dbReference type="Proteomes" id="UP001143474">
    <property type="component" value="Unassembled WGS sequence"/>
</dbReference>
<keyword evidence="2" id="KW-1185">Reference proteome</keyword>
<comment type="caution">
    <text evidence="1">The sequence shown here is derived from an EMBL/GenBank/DDBJ whole genome shotgun (WGS) entry which is preliminary data.</text>
</comment>
<organism evidence="1 2">
    <name type="scientific">Streptosporangium carneum</name>
    <dbReference type="NCBI Taxonomy" id="47481"/>
    <lineage>
        <taxon>Bacteria</taxon>
        <taxon>Bacillati</taxon>
        <taxon>Actinomycetota</taxon>
        <taxon>Actinomycetes</taxon>
        <taxon>Streptosporangiales</taxon>
        <taxon>Streptosporangiaceae</taxon>
        <taxon>Streptosporangium</taxon>
    </lineage>
</organism>
<proteinExistence type="predicted"/>
<reference evidence="1" key="1">
    <citation type="journal article" date="2014" name="Int. J. Syst. Evol. Microbiol.">
        <title>Complete genome sequence of Corynebacterium casei LMG S-19264T (=DSM 44701T), isolated from a smear-ripened cheese.</title>
        <authorList>
            <consortium name="US DOE Joint Genome Institute (JGI-PGF)"/>
            <person name="Walter F."/>
            <person name="Albersmeier A."/>
            <person name="Kalinowski J."/>
            <person name="Ruckert C."/>
        </authorList>
    </citation>
    <scope>NUCLEOTIDE SEQUENCE</scope>
    <source>
        <strain evidence="1">VKM Ac-2007</strain>
    </source>
</reference>
<accession>A0A9W6IAU2</accession>
<dbReference type="EMBL" id="BSEV01000031">
    <property type="protein sequence ID" value="GLK14318.1"/>
    <property type="molecule type" value="Genomic_DNA"/>
</dbReference>
<dbReference type="RefSeq" id="WP_271222559.1">
    <property type="nucleotide sequence ID" value="NZ_BAAAVD010000033.1"/>
</dbReference>